<dbReference type="GO" id="GO:0005085">
    <property type="term" value="F:guanyl-nucleotide exchange factor activity"/>
    <property type="evidence" value="ECO:0007669"/>
    <property type="project" value="TreeGrafter"/>
</dbReference>
<dbReference type="SUPFAM" id="SSF52799">
    <property type="entry name" value="(Phosphotyrosine protein) phosphatases II"/>
    <property type="match status" value="1"/>
</dbReference>
<dbReference type="GO" id="GO:0016020">
    <property type="term" value="C:membrane"/>
    <property type="evidence" value="ECO:0007669"/>
    <property type="project" value="TreeGrafter"/>
</dbReference>
<feature type="region of interest" description="Disordered" evidence="2">
    <location>
        <begin position="172"/>
        <end position="214"/>
    </location>
</feature>
<evidence type="ECO:0000313" key="5">
    <source>
        <dbReference type="Proteomes" id="UP000784294"/>
    </source>
</evidence>
<dbReference type="PROSITE" id="PS51339">
    <property type="entry name" value="PPASE_MYOTUBULARIN"/>
    <property type="match status" value="1"/>
</dbReference>
<comment type="caution">
    <text evidence="4">The sequence shown here is derived from an EMBL/GenBank/DDBJ whole genome shotgun (WGS) entry which is preliminary data.</text>
</comment>
<reference evidence="4" key="1">
    <citation type="submission" date="2018-11" db="EMBL/GenBank/DDBJ databases">
        <authorList>
            <consortium name="Pathogen Informatics"/>
        </authorList>
    </citation>
    <scope>NUCLEOTIDE SEQUENCE</scope>
</reference>
<dbReference type="InterPro" id="IPR029021">
    <property type="entry name" value="Prot-tyrosine_phosphatase-like"/>
</dbReference>
<dbReference type="GO" id="GO:0005737">
    <property type="term" value="C:cytoplasm"/>
    <property type="evidence" value="ECO:0007669"/>
    <property type="project" value="TreeGrafter"/>
</dbReference>
<evidence type="ECO:0000256" key="1">
    <source>
        <dbReference type="ARBA" id="ARBA00007471"/>
    </source>
</evidence>
<evidence type="ECO:0000256" key="2">
    <source>
        <dbReference type="SAM" id="MobiDB-lite"/>
    </source>
</evidence>
<organism evidence="4 5">
    <name type="scientific">Protopolystoma xenopodis</name>
    <dbReference type="NCBI Taxonomy" id="117903"/>
    <lineage>
        <taxon>Eukaryota</taxon>
        <taxon>Metazoa</taxon>
        <taxon>Spiralia</taxon>
        <taxon>Lophotrochozoa</taxon>
        <taxon>Platyhelminthes</taxon>
        <taxon>Monogenea</taxon>
        <taxon>Polyopisthocotylea</taxon>
        <taxon>Polystomatidea</taxon>
        <taxon>Polystomatidae</taxon>
        <taxon>Protopolystoma</taxon>
    </lineage>
</organism>
<evidence type="ECO:0000313" key="4">
    <source>
        <dbReference type="EMBL" id="VEL10466.1"/>
    </source>
</evidence>
<dbReference type="Pfam" id="PF06602">
    <property type="entry name" value="Myotub-related"/>
    <property type="match status" value="1"/>
</dbReference>
<feature type="compositionally biased region" description="Low complexity" evidence="2">
    <location>
        <begin position="178"/>
        <end position="203"/>
    </location>
</feature>
<feature type="compositionally biased region" description="Low complexity" evidence="2">
    <location>
        <begin position="422"/>
        <end position="433"/>
    </location>
</feature>
<feature type="compositionally biased region" description="Gly residues" evidence="2">
    <location>
        <begin position="204"/>
        <end position="214"/>
    </location>
</feature>
<sequence length="713" mass="75924">MALSRLNPINPLRQGFGSPSGAGVGSSASNASPLGLRDSHSGVLRDSHLGAGGSGAGALSTGTSSATGSSLQLSLGMASSPALEFGHCRPPTSLYILGEEKMMKKLAKSDNFPGIEFFSVDYVNHSAIAASFETLFNACLPKDRGAGPSSGAGSNTGASSGVIDSYDVGGTASDNRTGSGASEDLGSSAGASSGLGLGSTTSGSGSGGVGGNTGTQGAQKNIHVAMLDCGWLEQLQSLLQLAGAVVDLLDLQGASCALCLEDGRDSVAQVTSLAQIMLDQEYRTLAGFWSLIHKEWLLFGHPFTHRLGQNQANRGITFSPVFLQFLDAVHQLLLQFPMAFEFNDFFLRFLAFHHLSNRFADFKFDTEADRLAAWFTRPTGFMNTIITNEVSGAPGMSDLGQPTLLPQHEPRQARFSVPIQNGASGTSLSAGASRFGSQTSLMRRDSNSLESEPGGRMEDCFIWNFIRAQHREPSSNLFTLDVWGFFIDDDLATGPVYDLDHFCPSYRKKTNRPYEPVLRQGFNNSHIEHTYAVLGLREGDEAGGWLEAWRQAQFDVLGYSHFGAKPTHQTLGFENDMSVHSRAQMGQQNTPGVLATSVNTSCTLSPSGQLLTVSAPLATSNISTITASATVTTVNTTDIDHTDPPPSQILSHCRTTHINSISGPHEVELKVPNHIESFRLLERDGLETLNMPTTTSFSPSINTSVTALNSSLN</sequence>
<comment type="similarity">
    <text evidence="1">Belongs to the protein-tyrosine phosphatase family. Non-receptor class myotubularin subfamily.</text>
</comment>
<name>A0A3S5FC60_9PLAT</name>
<accession>A0A3S5FC60</accession>
<protein>
    <recommendedName>
        <fullName evidence="3">Myotubularin phosphatase domain-containing protein</fullName>
    </recommendedName>
</protein>
<feature type="compositionally biased region" description="Basic and acidic residues" evidence="2">
    <location>
        <begin position="442"/>
        <end position="454"/>
    </location>
</feature>
<dbReference type="InterPro" id="IPR010569">
    <property type="entry name" value="Myotubularin-like_Pase_dom"/>
</dbReference>
<feature type="region of interest" description="Disordered" evidence="2">
    <location>
        <begin position="1"/>
        <end position="37"/>
    </location>
</feature>
<proteinExistence type="inferred from homology"/>
<dbReference type="Proteomes" id="UP000784294">
    <property type="component" value="Unassembled WGS sequence"/>
</dbReference>
<dbReference type="OrthoDB" id="74314at2759"/>
<dbReference type="InterPro" id="IPR030564">
    <property type="entry name" value="Myotubularin"/>
</dbReference>
<feature type="domain" description="Myotubularin phosphatase" evidence="3">
    <location>
        <begin position="81"/>
        <end position="478"/>
    </location>
</feature>
<feature type="region of interest" description="Disordered" evidence="2">
    <location>
        <begin position="422"/>
        <end position="454"/>
    </location>
</feature>
<dbReference type="EMBL" id="CAAALY010009087">
    <property type="protein sequence ID" value="VEL10466.1"/>
    <property type="molecule type" value="Genomic_DNA"/>
</dbReference>
<dbReference type="PANTHER" id="PTHR10807">
    <property type="entry name" value="MYOTUBULARIN-RELATED"/>
    <property type="match status" value="1"/>
</dbReference>
<evidence type="ECO:0000259" key="3">
    <source>
        <dbReference type="PROSITE" id="PS51339"/>
    </source>
</evidence>
<gene>
    <name evidence="4" type="ORF">PXEA_LOCUS3906</name>
</gene>
<feature type="non-terminal residue" evidence="4">
    <location>
        <position position="713"/>
    </location>
</feature>
<keyword evidence="5" id="KW-1185">Reference proteome</keyword>
<dbReference type="PANTHER" id="PTHR10807:SF109">
    <property type="entry name" value="SET DOMAIN BINDING FACTOR, ISOFORM A"/>
    <property type="match status" value="1"/>
</dbReference>
<dbReference type="AlphaFoldDB" id="A0A3S5FC60"/>